<feature type="compositionally biased region" description="Low complexity" evidence="2">
    <location>
        <begin position="369"/>
        <end position="392"/>
    </location>
</feature>
<dbReference type="GO" id="GO:0008270">
    <property type="term" value="F:zinc ion binding"/>
    <property type="evidence" value="ECO:0007669"/>
    <property type="project" value="UniProtKB-KW"/>
</dbReference>
<feature type="region of interest" description="Disordered" evidence="2">
    <location>
        <begin position="348"/>
        <end position="410"/>
    </location>
</feature>
<feature type="compositionally biased region" description="Polar residues" evidence="2">
    <location>
        <begin position="393"/>
        <end position="404"/>
    </location>
</feature>
<keyword evidence="1" id="KW-0862">Zinc</keyword>
<dbReference type="PROSITE" id="PS00028">
    <property type="entry name" value="ZINC_FINGER_C2H2_1"/>
    <property type="match status" value="1"/>
</dbReference>
<gene>
    <name evidence="4" type="ORF">VOLCADRAFT_102871</name>
</gene>
<dbReference type="PROSITE" id="PS50157">
    <property type="entry name" value="ZINC_FINGER_C2H2_2"/>
    <property type="match status" value="1"/>
</dbReference>
<feature type="region of interest" description="Disordered" evidence="2">
    <location>
        <begin position="1"/>
        <end position="37"/>
    </location>
</feature>
<keyword evidence="5" id="KW-1185">Reference proteome</keyword>
<feature type="compositionally biased region" description="Low complexity" evidence="2">
    <location>
        <begin position="101"/>
        <end position="124"/>
    </location>
</feature>
<name>D8TIM2_VOLCA</name>
<feature type="domain" description="C2H2-type" evidence="3">
    <location>
        <begin position="206"/>
        <end position="234"/>
    </location>
</feature>
<organism evidence="5">
    <name type="scientific">Volvox carteri f. nagariensis</name>
    <dbReference type="NCBI Taxonomy" id="3068"/>
    <lineage>
        <taxon>Eukaryota</taxon>
        <taxon>Viridiplantae</taxon>
        <taxon>Chlorophyta</taxon>
        <taxon>core chlorophytes</taxon>
        <taxon>Chlorophyceae</taxon>
        <taxon>CS clade</taxon>
        <taxon>Chlamydomonadales</taxon>
        <taxon>Volvocaceae</taxon>
        <taxon>Volvox</taxon>
    </lineage>
</organism>
<dbReference type="Proteomes" id="UP000001058">
    <property type="component" value="Unassembled WGS sequence"/>
</dbReference>
<dbReference type="EMBL" id="GL378323">
    <property type="protein sequence ID" value="EFJ52912.1"/>
    <property type="molecule type" value="Genomic_DNA"/>
</dbReference>
<feature type="compositionally biased region" description="Basic and acidic residues" evidence="2">
    <location>
        <begin position="348"/>
        <end position="364"/>
    </location>
</feature>
<sequence>MGRAPITRSGPWSTPLTVTGRPGSRFPGPAASGTDAPGNRVRVIRVRIARSAARFRFLIPGAAQAETQGDTAPGVEPQDAPVTPPSPNKKRQSEDKKQKQRQQPKQQTRNKQQQKQGLASASTSKSLTAAPASVYVYWDLDNKYPETLDHRGLVDRLRRMLKPFGKVAAIWAYANYQTLNFVPDIWEEAMIEGMEHPLLESVPSEIRCPVCNGKFRDEEKLRNHFKQLHQREHNKRLAHKPAAKKYLKSEKSARRVVACKQVARVYERYDGWGTRAYGGRRVGWYESAAVDVLRKKRGYDLQGILKSVGVQVRPVPMGKQKADVVLQKDATDMLLKLQQKQQQKVEAVMEKEVEKKTEEEKQGDHTVPTATATASSTSTSTSSDGTANASNTPASETTSRSLPASKPPSTSPVLVLVSDDHDFEALLKMFVAAGWKTVTVSNSEFQNAQARLDWGRLCSRVSVDELGQSSSRRPTVRRTSKPIIQAAAIVACCRRHGCRKYLTAAACIPTTPLPDASRLRSQLCQYQFGLHIPVFCLHKCTR</sequence>
<feature type="region of interest" description="Disordered" evidence="2">
    <location>
        <begin position="64"/>
        <end position="124"/>
    </location>
</feature>
<proteinExistence type="predicted"/>
<dbReference type="InterPro" id="IPR013087">
    <property type="entry name" value="Znf_C2H2_type"/>
</dbReference>
<dbReference type="InParanoid" id="D8TIM2"/>
<dbReference type="GeneID" id="9621837"/>
<evidence type="ECO:0000313" key="5">
    <source>
        <dbReference type="Proteomes" id="UP000001058"/>
    </source>
</evidence>
<keyword evidence="1" id="KW-0863">Zinc-finger</keyword>
<dbReference type="PANTHER" id="PTHR35744:SF4">
    <property type="entry name" value="OS04G0464600 PROTEIN"/>
    <property type="match status" value="1"/>
</dbReference>
<accession>D8TIM2</accession>
<keyword evidence="1" id="KW-0479">Metal-binding</keyword>
<reference evidence="4 5" key="1">
    <citation type="journal article" date="2010" name="Science">
        <title>Genomic analysis of organismal complexity in the multicellular green alga Volvox carteri.</title>
        <authorList>
            <person name="Prochnik S.E."/>
            <person name="Umen J."/>
            <person name="Nedelcu A.M."/>
            <person name="Hallmann A."/>
            <person name="Miller S.M."/>
            <person name="Nishii I."/>
            <person name="Ferris P."/>
            <person name="Kuo A."/>
            <person name="Mitros T."/>
            <person name="Fritz-Laylin L.K."/>
            <person name="Hellsten U."/>
            <person name="Chapman J."/>
            <person name="Simakov O."/>
            <person name="Rensing S.A."/>
            <person name="Terry A."/>
            <person name="Pangilinan J."/>
            <person name="Kapitonov V."/>
            <person name="Jurka J."/>
            <person name="Salamov A."/>
            <person name="Shapiro H."/>
            <person name="Schmutz J."/>
            <person name="Grimwood J."/>
            <person name="Lindquist E."/>
            <person name="Lucas S."/>
            <person name="Grigoriev I.V."/>
            <person name="Schmitt R."/>
            <person name="Kirk D."/>
            <person name="Rokhsar D.S."/>
        </authorList>
    </citation>
    <scope>NUCLEOTIDE SEQUENCE [LARGE SCALE GENOMIC DNA]</scope>
    <source>
        <strain evidence="5">f. Nagariensis / Eve</strain>
    </source>
</reference>
<dbReference type="STRING" id="3068.D8TIM2"/>
<dbReference type="OrthoDB" id="3518456at2759"/>
<evidence type="ECO:0000256" key="1">
    <source>
        <dbReference type="PROSITE-ProRule" id="PRU00042"/>
    </source>
</evidence>
<evidence type="ECO:0000256" key="2">
    <source>
        <dbReference type="SAM" id="MobiDB-lite"/>
    </source>
</evidence>
<dbReference type="PANTHER" id="PTHR35744">
    <property type="entry name" value="C2H2-TYPE DOMAIN-CONTAINING PROTEIN"/>
    <property type="match status" value="1"/>
</dbReference>
<protein>
    <recommendedName>
        <fullName evidence="3">C2H2-type domain-containing protein</fullName>
    </recommendedName>
</protein>
<evidence type="ECO:0000313" key="4">
    <source>
        <dbReference type="EMBL" id="EFJ52912.1"/>
    </source>
</evidence>
<evidence type="ECO:0000259" key="3">
    <source>
        <dbReference type="PROSITE" id="PS50157"/>
    </source>
</evidence>
<dbReference type="RefSeq" id="XP_002945917.1">
    <property type="nucleotide sequence ID" value="XM_002945871.1"/>
</dbReference>
<dbReference type="AlphaFoldDB" id="D8TIM2"/>
<dbReference type="KEGG" id="vcn:VOLCADRAFT_102871"/>